<keyword evidence="5" id="KW-0012">Acyltransferase</keyword>
<reference evidence="5 6" key="1">
    <citation type="submission" date="2023-04" db="EMBL/GenBank/DDBJ databases">
        <title>Genome of Basidiobolus ranarum AG-B5.</title>
        <authorList>
            <person name="Stajich J.E."/>
            <person name="Carter-House D."/>
            <person name="Gryganskyi A."/>
        </authorList>
    </citation>
    <scope>NUCLEOTIDE SEQUENCE [LARGE SCALE GENOMIC DNA]</scope>
    <source>
        <strain evidence="5 6">AG-B5</strain>
    </source>
</reference>
<feature type="non-terminal residue" evidence="5">
    <location>
        <position position="511"/>
    </location>
</feature>
<dbReference type="Pfam" id="PF25579">
    <property type="entry name" value="TPR_TRIP12_N"/>
    <property type="match status" value="1"/>
</dbReference>
<dbReference type="Gene3D" id="1.25.10.10">
    <property type="entry name" value="Leucine-rich Repeat Variant"/>
    <property type="match status" value="1"/>
</dbReference>
<dbReference type="PANTHER" id="PTHR45670">
    <property type="entry name" value="E3 UBIQUITIN-PROTEIN LIGASE TRIP12"/>
    <property type="match status" value="1"/>
</dbReference>
<evidence type="ECO:0000256" key="3">
    <source>
        <dbReference type="ARBA" id="ARBA00022679"/>
    </source>
</evidence>
<proteinExistence type="predicted"/>
<evidence type="ECO:0000313" key="6">
    <source>
        <dbReference type="Proteomes" id="UP001479436"/>
    </source>
</evidence>
<dbReference type="EMBL" id="JASJQH010004462">
    <property type="protein sequence ID" value="KAK9755060.1"/>
    <property type="molecule type" value="Genomic_DNA"/>
</dbReference>
<keyword evidence="6" id="KW-1185">Reference proteome</keyword>
<evidence type="ECO:0000256" key="2">
    <source>
        <dbReference type="ARBA" id="ARBA00012485"/>
    </source>
</evidence>
<evidence type="ECO:0000256" key="1">
    <source>
        <dbReference type="ARBA" id="ARBA00000885"/>
    </source>
</evidence>
<dbReference type="InterPro" id="IPR045322">
    <property type="entry name" value="HECTD1/TRIP12-like"/>
</dbReference>
<feature type="domain" description="E3 ubiquitin-protein ligase TRIP12-like TPR repeats" evidence="4">
    <location>
        <begin position="48"/>
        <end position="222"/>
    </location>
</feature>
<dbReference type="Proteomes" id="UP001479436">
    <property type="component" value="Unassembled WGS sequence"/>
</dbReference>
<keyword evidence="3 5" id="KW-0808">Transferase</keyword>
<comment type="caution">
    <text evidence="5">The sequence shown here is derived from an EMBL/GenBank/DDBJ whole genome shotgun (WGS) entry which is preliminary data.</text>
</comment>
<protein>
    <recommendedName>
        <fullName evidence="2">HECT-type E3 ubiquitin transferase</fullName>
        <ecNumber evidence="2">2.3.2.26</ecNumber>
    </recommendedName>
</protein>
<sequence length="511" mass="57604">MNLDIAGSFGFVRYGELSDGYDMAQRSENEYEDFSEGFDDNLNEAMEYDETNDAADRDEYNDEDQEYLESHMFETSFSGLNRMRGVSGVSTRLKSILRHLKCYQEPSVQLAALQKLAEIFSIATEDTLTKYFTCDPFIKELVNLMKGAELRNEEENSEIMLLACRCLSNLIEALPSALSNVVYNGAVSTLCSKLMEIQYIDLAEQALSALERISAEYPTSILREGGLVAVLSYLDFFSTNVQRTAVTTVANCSRNVPKEYFGAIKEVIPILKRLLSYSDQKIVEQACLALVRLVESFKYNTKYLESIVTKDLTQNILDLISSPTSSIVSPYIYTKLLTLIRHSAKGSSNLTSELLQDNIIEVLYQVLTGSVFRNNEPNHLKSDSAALTKLLNRPSDQVCEALGIAIELLPHLPKEEIITTHRKDSNGKKKVLKSNYNSRMRLLEKYPDTMTKFSEILLPTLIEVFSSNVVIAVRLRVITTLLKIIYYAKEEVLVRVLKDVPFAGFIAAIPF</sequence>
<accession>A0ABR2WCV9</accession>
<evidence type="ECO:0000259" key="4">
    <source>
        <dbReference type="Pfam" id="PF25579"/>
    </source>
</evidence>
<dbReference type="InterPro" id="IPR011989">
    <property type="entry name" value="ARM-like"/>
</dbReference>
<dbReference type="EC" id="2.3.2.26" evidence="2"/>
<dbReference type="GO" id="GO:0061630">
    <property type="term" value="F:ubiquitin protein ligase activity"/>
    <property type="evidence" value="ECO:0007669"/>
    <property type="project" value="UniProtKB-EC"/>
</dbReference>
<dbReference type="InterPro" id="IPR016024">
    <property type="entry name" value="ARM-type_fold"/>
</dbReference>
<comment type="catalytic activity">
    <reaction evidence="1">
        <text>S-ubiquitinyl-[E2 ubiquitin-conjugating enzyme]-L-cysteine + [acceptor protein]-L-lysine = [E2 ubiquitin-conjugating enzyme]-L-cysteine + N(6)-ubiquitinyl-[acceptor protein]-L-lysine.</text>
        <dbReference type="EC" id="2.3.2.26"/>
    </reaction>
</comment>
<organism evidence="5 6">
    <name type="scientific">Basidiobolus ranarum</name>
    <dbReference type="NCBI Taxonomy" id="34480"/>
    <lineage>
        <taxon>Eukaryota</taxon>
        <taxon>Fungi</taxon>
        <taxon>Fungi incertae sedis</taxon>
        <taxon>Zoopagomycota</taxon>
        <taxon>Entomophthoromycotina</taxon>
        <taxon>Basidiobolomycetes</taxon>
        <taxon>Basidiobolales</taxon>
        <taxon>Basidiobolaceae</taxon>
        <taxon>Basidiobolus</taxon>
    </lineage>
</organism>
<dbReference type="InterPro" id="IPR057948">
    <property type="entry name" value="TPR_TRIP12_N"/>
</dbReference>
<dbReference type="SUPFAM" id="SSF48371">
    <property type="entry name" value="ARM repeat"/>
    <property type="match status" value="1"/>
</dbReference>
<evidence type="ECO:0000313" key="5">
    <source>
        <dbReference type="EMBL" id="KAK9755060.1"/>
    </source>
</evidence>
<gene>
    <name evidence="5" type="primary">UFD4_4</name>
    <name evidence="5" type="ORF">K7432_017830</name>
</gene>
<dbReference type="PANTHER" id="PTHR45670:SF1">
    <property type="entry name" value="E3 UBIQUITIN-PROTEIN LIGASE HECTD1"/>
    <property type="match status" value="1"/>
</dbReference>
<name>A0ABR2WCV9_9FUNG</name>